<protein>
    <submittedName>
        <fullName evidence="2">Uncharacterized protein</fullName>
    </submittedName>
</protein>
<dbReference type="Proteomes" id="UP001139157">
    <property type="component" value="Unassembled WGS sequence"/>
</dbReference>
<evidence type="ECO:0000313" key="2">
    <source>
        <dbReference type="EMBL" id="MCM6773433.1"/>
    </source>
</evidence>
<dbReference type="EMBL" id="JAMRXG010000003">
    <property type="protein sequence ID" value="MCM6773433.1"/>
    <property type="molecule type" value="Genomic_DNA"/>
</dbReference>
<dbReference type="RefSeq" id="WP_251910504.1">
    <property type="nucleotide sequence ID" value="NZ_JAMRXG010000003.1"/>
</dbReference>
<evidence type="ECO:0000256" key="1">
    <source>
        <dbReference type="SAM" id="MobiDB-lite"/>
    </source>
</evidence>
<keyword evidence="3" id="KW-1185">Reference proteome</keyword>
<organism evidence="2 3">
    <name type="scientific">Nocardia pulmonis</name>
    <dbReference type="NCBI Taxonomy" id="2951408"/>
    <lineage>
        <taxon>Bacteria</taxon>
        <taxon>Bacillati</taxon>
        <taxon>Actinomycetota</taxon>
        <taxon>Actinomycetes</taxon>
        <taxon>Mycobacteriales</taxon>
        <taxon>Nocardiaceae</taxon>
        <taxon>Nocardia</taxon>
    </lineage>
</organism>
<feature type="region of interest" description="Disordered" evidence="1">
    <location>
        <begin position="1"/>
        <end position="24"/>
    </location>
</feature>
<evidence type="ECO:0000313" key="3">
    <source>
        <dbReference type="Proteomes" id="UP001139157"/>
    </source>
</evidence>
<dbReference type="AlphaFoldDB" id="A0A9X2E5G3"/>
<gene>
    <name evidence="2" type="ORF">NDR86_08100</name>
</gene>
<proteinExistence type="predicted"/>
<accession>A0A9X2E5G3</accession>
<sequence>MADPRANSRAPHPNPVITGPCGRSACAEPVPTHVERFGFGGEDEPPSRGRTA</sequence>
<comment type="caution">
    <text evidence="2">The sequence shown here is derived from an EMBL/GenBank/DDBJ whole genome shotgun (WGS) entry which is preliminary data.</text>
</comment>
<name>A0A9X2E5G3_9NOCA</name>
<reference evidence="2" key="1">
    <citation type="submission" date="2022-06" db="EMBL/GenBank/DDBJ databases">
        <title>Novel species in genus nocardia.</title>
        <authorList>
            <person name="Li F."/>
        </authorList>
    </citation>
    <scope>NUCLEOTIDE SEQUENCE</scope>
    <source>
        <strain evidence="2">CDC141</strain>
    </source>
</reference>